<name>A0A915D6H6_9BILA</name>
<accession>A0A915D6H6</accession>
<proteinExistence type="predicted"/>
<organism evidence="1 2">
    <name type="scientific">Ditylenchus dipsaci</name>
    <dbReference type="NCBI Taxonomy" id="166011"/>
    <lineage>
        <taxon>Eukaryota</taxon>
        <taxon>Metazoa</taxon>
        <taxon>Ecdysozoa</taxon>
        <taxon>Nematoda</taxon>
        <taxon>Chromadorea</taxon>
        <taxon>Rhabditida</taxon>
        <taxon>Tylenchina</taxon>
        <taxon>Tylenchomorpha</taxon>
        <taxon>Sphaerularioidea</taxon>
        <taxon>Anguinidae</taxon>
        <taxon>Anguininae</taxon>
        <taxon>Ditylenchus</taxon>
    </lineage>
</organism>
<sequence>MDGLLAAAHPSAASTRWTGSLHSLASASLSDLFIQKSSSIIRSSNSCAECACSQTNHPIGEKLGVCVTVVLLTSWLDQHCH</sequence>
<reference evidence="2" key="1">
    <citation type="submission" date="2022-11" db="UniProtKB">
        <authorList>
            <consortium name="WormBaseParasite"/>
        </authorList>
    </citation>
    <scope>IDENTIFICATION</scope>
</reference>
<dbReference type="WBParaSite" id="jg16508">
    <property type="protein sequence ID" value="jg16508"/>
    <property type="gene ID" value="jg16508"/>
</dbReference>
<evidence type="ECO:0000313" key="1">
    <source>
        <dbReference type="Proteomes" id="UP000887574"/>
    </source>
</evidence>
<dbReference type="Proteomes" id="UP000887574">
    <property type="component" value="Unplaced"/>
</dbReference>
<dbReference type="AlphaFoldDB" id="A0A915D6H6"/>
<keyword evidence="1" id="KW-1185">Reference proteome</keyword>
<protein>
    <submittedName>
        <fullName evidence="2">Uncharacterized protein</fullName>
    </submittedName>
</protein>
<evidence type="ECO:0000313" key="2">
    <source>
        <dbReference type="WBParaSite" id="jg16508"/>
    </source>
</evidence>